<evidence type="ECO:0000313" key="4">
    <source>
        <dbReference type="Proteomes" id="UP000315010"/>
    </source>
</evidence>
<reference evidence="3 4" key="1">
    <citation type="submission" date="2019-02" db="EMBL/GenBank/DDBJ databases">
        <title>Deep-cultivation of Planctomycetes and their phenomic and genomic characterization uncovers novel biology.</title>
        <authorList>
            <person name="Wiegand S."/>
            <person name="Jogler M."/>
            <person name="Boedeker C."/>
            <person name="Pinto D."/>
            <person name="Vollmers J."/>
            <person name="Rivas-Marin E."/>
            <person name="Kohn T."/>
            <person name="Peeters S.H."/>
            <person name="Heuer A."/>
            <person name="Rast P."/>
            <person name="Oberbeckmann S."/>
            <person name="Bunk B."/>
            <person name="Jeske O."/>
            <person name="Meyerdierks A."/>
            <person name="Storesund J.E."/>
            <person name="Kallscheuer N."/>
            <person name="Luecker S."/>
            <person name="Lage O.M."/>
            <person name="Pohl T."/>
            <person name="Merkel B.J."/>
            <person name="Hornburger P."/>
            <person name="Mueller R.-W."/>
            <person name="Bruemmer F."/>
            <person name="Labrenz M."/>
            <person name="Spormann A.M."/>
            <person name="Op Den Camp H."/>
            <person name="Overmann J."/>
            <person name="Amann R."/>
            <person name="Jetten M.S.M."/>
            <person name="Mascher T."/>
            <person name="Medema M.H."/>
            <person name="Devos D.P."/>
            <person name="Kaster A.-K."/>
            <person name="Ovreas L."/>
            <person name="Rohde M."/>
            <person name="Galperin M.Y."/>
            <person name="Jogler C."/>
        </authorList>
    </citation>
    <scope>NUCLEOTIDE SEQUENCE [LARGE SCALE GENOMIC DNA]</scope>
    <source>
        <strain evidence="3 4">CA13</strain>
    </source>
</reference>
<dbReference type="RefSeq" id="WP_419194338.1">
    <property type="nucleotide sequence ID" value="NZ_SJPJ01000001.1"/>
</dbReference>
<dbReference type="Proteomes" id="UP000315010">
    <property type="component" value="Unassembled WGS sequence"/>
</dbReference>
<feature type="region of interest" description="Disordered" evidence="1">
    <location>
        <begin position="29"/>
        <end position="65"/>
    </location>
</feature>
<evidence type="ECO:0000313" key="3">
    <source>
        <dbReference type="EMBL" id="TWT81630.1"/>
    </source>
</evidence>
<organism evidence="3 4">
    <name type="scientific">Novipirellula herctigrandis</name>
    <dbReference type="NCBI Taxonomy" id="2527986"/>
    <lineage>
        <taxon>Bacteria</taxon>
        <taxon>Pseudomonadati</taxon>
        <taxon>Planctomycetota</taxon>
        <taxon>Planctomycetia</taxon>
        <taxon>Pirellulales</taxon>
        <taxon>Pirellulaceae</taxon>
        <taxon>Novipirellula</taxon>
    </lineage>
</organism>
<dbReference type="AlphaFoldDB" id="A0A5C5Z384"/>
<proteinExistence type="predicted"/>
<feature type="signal peptide" evidence="2">
    <location>
        <begin position="1"/>
        <end position="18"/>
    </location>
</feature>
<dbReference type="EMBL" id="SJPJ01000001">
    <property type="protein sequence ID" value="TWT81630.1"/>
    <property type="molecule type" value="Genomic_DNA"/>
</dbReference>
<evidence type="ECO:0000256" key="1">
    <source>
        <dbReference type="SAM" id="MobiDB-lite"/>
    </source>
</evidence>
<gene>
    <name evidence="3" type="ORF">CA13_30830</name>
</gene>
<evidence type="ECO:0000256" key="2">
    <source>
        <dbReference type="SAM" id="SignalP"/>
    </source>
</evidence>
<name>A0A5C5Z384_9BACT</name>
<dbReference type="PROSITE" id="PS51257">
    <property type="entry name" value="PROKAR_LIPOPROTEIN"/>
    <property type="match status" value="1"/>
</dbReference>
<feature type="chain" id="PRO_5023026279" evidence="2">
    <location>
        <begin position="19"/>
        <end position="202"/>
    </location>
</feature>
<comment type="caution">
    <text evidence="3">The sequence shown here is derived from an EMBL/GenBank/DDBJ whole genome shotgun (WGS) entry which is preliminary data.</text>
</comment>
<keyword evidence="4" id="KW-1185">Reference proteome</keyword>
<accession>A0A5C5Z384</accession>
<keyword evidence="2" id="KW-0732">Signal</keyword>
<protein>
    <submittedName>
        <fullName evidence="3">Uncharacterized protein</fullName>
    </submittedName>
</protein>
<feature type="compositionally biased region" description="Basic and acidic residues" evidence="1">
    <location>
        <begin position="34"/>
        <end position="65"/>
    </location>
</feature>
<sequence length="202" mass="21950" precursor="true">MRLLSTVTLVVVSGCYMAFVAGCKQEVPSPTPVAEHDHDGADHDGHDHDEHDHDGHDHDGHDHDEHDHAIHIDAAELGLSTDDLVSLDESIHPDNLKDAVAVLQTMHETIRDGFANDDVDAAHGPLHEVGHLLEMIESTLESASLSDTQQASAKEAVKSLFDEFGSIDGNLHDDKPADYDAYAEKIDAAMKKLLEVSSDTKD</sequence>